<gene>
    <name evidence="1" type="ORF">AOQ84DRAFT_442811</name>
</gene>
<accession>A0A8E2ERK0</accession>
<sequence>MDSLYVCSHGGKPLNPQTPWLATLENRQTEIDVCCALIRLGADPTLWSPIVPSPHLIILDMQPSEASLGVWGFTPIKEKRLHAAQQLPMVMPQWCKEQGWGRVVLIAGALLQGARRATGWGSRMGGGQNGEGGASGPACGCWAIDWASVGICWKIWWAAGRLGS</sequence>
<keyword evidence="2" id="KW-1185">Reference proteome</keyword>
<dbReference type="Proteomes" id="UP000250140">
    <property type="component" value="Unassembled WGS sequence"/>
</dbReference>
<organism evidence="1 2">
    <name type="scientific">Glonium stellatum</name>
    <dbReference type="NCBI Taxonomy" id="574774"/>
    <lineage>
        <taxon>Eukaryota</taxon>
        <taxon>Fungi</taxon>
        <taxon>Dikarya</taxon>
        <taxon>Ascomycota</taxon>
        <taxon>Pezizomycotina</taxon>
        <taxon>Dothideomycetes</taxon>
        <taxon>Pleosporomycetidae</taxon>
        <taxon>Gloniales</taxon>
        <taxon>Gloniaceae</taxon>
        <taxon>Glonium</taxon>
    </lineage>
</organism>
<evidence type="ECO:0000313" key="2">
    <source>
        <dbReference type="Proteomes" id="UP000250140"/>
    </source>
</evidence>
<reference evidence="1 2" key="1">
    <citation type="journal article" date="2016" name="Nat. Commun.">
        <title>Ectomycorrhizal ecology is imprinted in the genome of the dominant symbiotic fungus Cenococcum geophilum.</title>
        <authorList>
            <consortium name="DOE Joint Genome Institute"/>
            <person name="Peter M."/>
            <person name="Kohler A."/>
            <person name="Ohm R.A."/>
            <person name="Kuo A."/>
            <person name="Krutzmann J."/>
            <person name="Morin E."/>
            <person name="Arend M."/>
            <person name="Barry K.W."/>
            <person name="Binder M."/>
            <person name="Choi C."/>
            <person name="Clum A."/>
            <person name="Copeland A."/>
            <person name="Grisel N."/>
            <person name="Haridas S."/>
            <person name="Kipfer T."/>
            <person name="LaButti K."/>
            <person name="Lindquist E."/>
            <person name="Lipzen A."/>
            <person name="Maire R."/>
            <person name="Meier B."/>
            <person name="Mihaltcheva S."/>
            <person name="Molinier V."/>
            <person name="Murat C."/>
            <person name="Poggeler S."/>
            <person name="Quandt C.A."/>
            <person name="Sperisen C."/>
            <person name="Tritt A."/>
            <person name="Tisserant E."/>
            <person name="Crous P.W."/>
            <person name="Henrissat B."/>
            <person name="Nehls U."/>
            <person name="Egli S."/>
            <person name="Spatafora J.W."/>
            <person name="Grigoriev I.V."/>
            <person name="Martin F.M."/>
        </authorList>
    </citation>
    <scope>NUCLEOTIDE SEQUENCE [LARGE SCALE GENOMIC DNA]</scope>
    <source>
        <strain evidence="1 2">CBS 207.34</strain>
    </source>
</reference>
<evidence type="ECO:0000313" key="1">
    <source>
        <dbReference type="EMBL" id="OCL03315.1"/>
    </source>
</evidence>
<dbReference type="EMBL" id="KV750766">
    <property type="protein sequence ID" value="OCL03315.1"/>
    <property type="molecule type" value="Genomic_DNA"/>
</dbReference>
<name>A0A8E2ERK0_9PEZI</name>
<proteinExistence type="predicted"/>
<protein>
    <submittedName>
        <fullName evidence="1">Uncharacterized protein</fullName>
    </submittedName>
</protein>
<dbReference type="AlphaFoldDB" id="A0A8E2ERK0"/>